<comment type="caution">
    <text evidence="1">The sequence shown here is derived from an EMBL/GenBank/DDBJ whole genome shotgun (WGS) entry which is preliminary data.</text>
</comment>
<dbReference type="InterPro" id="IPR005247">
    <property type="entry name" value="YbhB_YbcL/LppC-like"/>
</dbReference>
<dbReference type="InterPro" id="IPR036610">
    <property type="entry name" value="PEBP-like_sf"/>
</dbReference>
<evidence type="ECO:0000313" key="1">
    <source>
        <dbReference type="EMBL" id="KKM71207.1"/>
    </source>
</evidence>
<dbReference type="InterPro" id="IPR008914">
    <property type="entry name" value="PEBP"/>
</dbReference>
<dbReference type="SUPFAM" id="SSF49777">
    <property type="entry name" value="PEBP-like"/>
    <property type="match status" value="1"/>
</dbReference>
<protein>
    <recommendedName>
        <fullName evidence="2">YbhB/YbcL family Raf kinase inhibitor-like protein</fullName>
    </recommendedName>
</protein>
<name>A0A0F9MPV6_9ZZZZ</name>
<dbReference type="Pfam" id="PF01161">
    <property type="entry name" value="PBP"/>
    <property type="match status" value="1"/>
</dbReference>
<dbReference type="EMBL" id="LAZR01009680">
    <property type="protein sequence ID" value="KKM71207.1"/>
    <property type="molecule type" value="Genomic_DNA"/>
</dbReference>
<organism evidence="1">
    <name type="scientific">marine sediment metagenome</name>
    <dbReference type="NCBI Taxonomy" id="412755"/>
    <lineage>
        <taxon>unclassified sequences</taxon>
        <taxon>metagenomes</taxon>
        <taxon>ecological metagenomes</taxon>
    </lineage>
</organism>
<dbReference type="Gene3D" id="3.90.280.10">
    <property type="entry name" value="PEBP-like"/>
    <property type="match status" value="1"/>
</dbReference>
<evidence type="ECO:0008006" key="2">
    <source>
        <dbReference type="Google" id="ProtNLM"/>
    </source>
</evidence>
<dbReference type="PANTHER" id="PTHR30289">
    <property type="entry name" value="UNCHARACTERIZED PROTEIN YBCL-RELATED"/>
    <property type="match status" value="1"/>
</dbReference>
<dbReference type="CDD" id="cd00865">
    <property type="entry name" value="PEBP_bact_arch"/>
    <property type="match status" value="1"/>
</dbReference>
<proteinExistence type="predicted"/>
<dbReference type="PANTHER" id="PTHR30289:SF1">
    <property type="entry name" value="PEBP (PHOSPHATIDYLETHANOLAMINE-BINDING PROTEIN) FAMILY PROTEIN"/>
    <property type="match status" value="1"/>
</dbReference>
<accession>A0A0F9MPV6</accession>
<sequence length="166" mass="18520">MKVYENILDNTETSMGQLELKTAVFKEGEYIPERFTCDGDDINPLIEIRGAPEGTKSLALVVDDPDASSGGVWDHWVLWNIDQKTQYIHEDAIPAGAVVGTTSWDKNVYGGPCPPKGDKAHRYRFKLYALDTLLNLPETAHKSELEQAMEGHIIEQTVLTGLYGRK</sequence>
<dbReference type="NCBIfam" id="TIGR00481">
    <property type="entry name" value="YbhB/YbcL family Raf kinase inhibitor-like protein"/>
    <property type="match status" value="1"/>
</dbReference>
<dbReference type="AlphaFoldDB" id="A0A0F9MPV6"/>
<reference evidence="1" key="1">
    <citation type="journal article" date="2015" name="Nature">
        <title>Complex archaea that bridge the gap between prokaryotes and eukaryotes.</title>
        <authorList>
            <person name="Spang A."/>
            <person name="Saw J.H."/>
            <person name="Jorgensen S.L."/>
            <person name="Zaremba-Niedzwiedzka K."/>
            <person name="Martijn J."/>
            <person name="Lind A.E."/>
            <person name="van Eijk R."/>
            <person name="Schleper C."/>
            <person name="Guy L."/>
            <person name="Ettema T.J."/>
        </authorList>
    </citation>
    <scope>NUCLEOTIDE SEQUENCE</scope>
</reference>
<gene>
    <name evidence="1" type="ORF">LCGC14_1432960</name>
</gene>